<comment type="caution">
    <text evidence="1">The sequence shown here is derived from an EMBL/GenBank/DDBJ whole genome shotgun (WGS) entry which is preliminary data.</text>
</comment>
<sequence length="122" mass="13751">MKVDTDKLSIRDIRAKAYALALSAKNANAGSLHLTHLCKELRNLNASLEIIEYQLKKTEAKRINYLDEFILESVKERLDVYDIKTLPDCQALADIIVILCIHPAKLKTLRITDVGVIGYAKN</sequence>
<reference evidence="1" key="1">
    <citation type="submission" date="2021-06" db="EMBL/GenBank/DDBJ databases">
        <authorList>
            <person name="Kallberg Y."/>
            <person name="Tangrot J."/>
            <person name="Rosling A."/>
        </authorList>
    </citation>
    <scope>NUCLEOTIDE SEQUENCE</scope>
    <source>
        <strain evidence="1">AU212A</strain>
    </source>
</reference>
<organism evidence="1 2">
    <name type="scientific">Scutellospora calospora</name>
    <dbReference type="NCBI Taxonomy" id="85575"/>
    <lineage>
        <taxon>Eukaryota</taxon>
        <taxon>Fungi</taxon>
        <taxon>Fungi incertae sedis</taxon>
        <taxon>Mucoromycota</taxon>
        <taxon>Glomeromycotina</taxon>
        <taxon>Glomeromycetes</taxon>
        <taxon>Diversisporales</taxon>
        <taxon>Gigasporaceae</taxon>
        <taxon>Scutellospora</taxon>
    </lineage>
</organism>
<evidence type="ECO:0000313" key="1">
    <source>
        <dbReference type="EMBL" id="CAG8469516.1"/>
    </source>
</evidence>
<proteinExistence type="predicted"/>
<keyword evidence="2" id="KW-1185">Reference proteome</keyword>
<gene>
    <name evidence="1" type="ORF">SCALOS_LOCUS1966</name>
</gene>
<evidence type="ECO:0000313" key="2">
    <source>
        <dbReference type="Proteomes" id="UP000789860"/>
    </source>
</evidence>
<dbReference type="Proteomes" id="UP000789860">
    <property type="component" value="Unassembled WGS sequence"/>
</dbReference>
<accession>A0ACA9KER0</accession>
<protein>
    <submittedName>
        <fullName evidence="1">3612_t:CDS:1</fullName>
    </submittedName>
</protein>
<name>A0ACA9KER0_9GLOM</name>
<dbReference type="EMBL" id="CAJVPM010001576">
    <property type="protein sequence ID" value="CAG8469516.1"/>
    <property type="molecule type" value="Genomic_DNA"/>
</dbReference>